<evidence type="ECO:0000313" key="5">
    <source>
        <dbReference type="Proteomes" id="UP000190744"/>
    </source>
</evidence>
<feature type="chain" id="PRO_5013137312" evidence="1">
    <location>
        <begin position="20"/>
        <end position="300"/>
    </location>
</feature>
<dbReference type="SUPFAM" id="SSF51182">
    <property type="entry name" value="RmlC-like cupins"/>
    <property type="match status" value="1"/>
</dbReference>
<evidence type="ECO:0000259" key="2">
    <source>
        <dbReference type="Pfam" id="PF07883"/>
    </source>
</evidence>
<dbReference type="CDD" id="cd02234">
    <property type="entry name" value="cupin_BLR7677-like"/>
    <property type="match status" value="1"/>
</dbReference>
<reference evidence="5" key="1">
    <citation type="submission" date="2015-09" db="EMBL/GenBank/DDBJ databases">
        <authorList>
            <person name="Fill T.P."/>
            <person name="Baretta J.F."/>
            <person name="de Almeida L.G."/>
            <person name="Rocha M."/>
            <person name="de Souza D.H."/>
            <person name="Malavazi I."/>
            <person name="Cerdeira L.T."/>
            <person name="Hong H."/>
            <person name="Samborskyy M."/>
            <person name="de Vasconcelos A.T."/>
            <person name="Leadlay P."/>
            <person name="Rodrigues-Filho E."/>
        </authorList>
    </citation>
    <scope>NUCLEOTIDE SEQUENCE [LARGE SCALE GENOMIC DNA]</scope>
    <source>
        <strain evidence="5">LaBioMMi 136</strain>
    </source>
</reference>
<gene>
    <name evidence="4" type="ORF">PEBR_04038</name>
</gene>
<name>A0A1S9RY62_PENBI</name>
<dbReference type="PANTHER" id="PTHR38599">
    <property type="entry name" value="CUPIN DOMAIN PROTEIN (AFU_ORTHOLOGUE AFUA_3G13620)"/>
    <property type="match status" value="1"/>
</dbReference>
<dbReference type="Pfam" id="PF07883">
    <property type="entry name" value="Cupin_2"/>
    <property type="match status" value="1"/>
</dbReference>
<dbReference type="Pfam" id="PF26641">
    <property type="entry name" value="DUF8213"/>
    <property type="match status" value="1"/>
</dbReference>
<dbReference type="AlphaFoldDB" id="A0A1S9RY62"/>
<accession>A0A1S9RY62</accession>
<protein>
    <submittedName>
        <fullName evidence="4">Uncharacterized protein</fullName>
    </submittedName>
</protein>
<sequence>MMIVNVSTILTLLPLLAMAIPSTPKIAIKKRSVTCLKVAATATATWTNSAGQICSFVGVVGSNYGTDSAGSGDYSCNGRCGAGCTGVALGNAYTQDCFSHDICSYFNNASGGASDPNCGTAYDDAVDDFLLGVIDGCSQTNPSSAVSQPTSTPVSLQMAATGQKVIKVGDTYQIEGRPRENVEVLKVYNPPNIPGKSLLVLSIDMDPNAATPSHTHGGATALAIVVDGTVLNKMNCDEPIVSKKGDFWYEAPGCHHVRSENVSGSETAKFLAILIVDDEVIKDGFHNILVLDAEREEIKA</sequence>
<dbReference type="InterPro" id="IPR013096">
    <property type="entry name" value="Cupin_2"/>
</dbReference>
<keyword evidence="1" id="KW-0732">Signal</keyword>
<comment type="caution">
    <text evidence="4">The sequence shown here is derived from an EMBL/GenBank/DDBJ whole genome shotgun (WGS) entry which is preliminary data.</text>
</comment>
<dbReference type="EMBL" id="LJBN01000068">
    <property type="protein sequence ID" value="OOQ90457.1"/>
    <property type="molecule type" value="Genomic_DNA"/>
</dbReference>
<feature type="signal peptide" evidence="1">
    <location>
        <begin position="1"/>
        <end position="19"/>
    </location>
</feature>
<feature type="domain" description="Cupin type-2" evidence="2">
    <location>
        <begin position="204"/>
        <end position="273"/>
    </location>
</feature>
<dbReference type="Gene3D" id="2.60.120.10">
    <property type="entry name" value="Jelly Rolls"/>
    <property type="match status" value="1"/>
</dbReference>
<dbReference type="Proteomes" id="UP000190744">
    <property type="component" value="Unassembled WGS sequence"/>
</dbReference>
<dbReference type="InterPro" id="IPR014710">
    <property type="entry name" value="RmlC-like_jellyroll"/>
</dbReference>
<dbReference type="InterPro" id="IPR058526">
    <property type="entry name" value="DUF8213"/>
</dbReference>
<organism evidence="4 5">
    <name type="scientific">Penicillium brasilianum</name>
    <dbReference type="NCBI Taxonomy" id="104259"/>
    <lineage>
        <taxon>Eukaryota</taxon>
        <taxon>Fungi</taxon>
        <taxon>Dikarya</taxon>
        <taxon>Ascomycota</taxon>
        <taxon>Pezizomycotina</taxon>
        <taxon>Eurotiomycetes</taxon>
        <taxon>Eurotiomycetidae</taxon>
        <taxon>Eurotiales</taxon>
        <taxon>Aspergillaceae</taxon>
        <taxon>Penicillium</taxon>
    </lineage>
</organism>
<dbReference type="InterPro" id="IPR011051">
    <property type="entry name" value="RmlC_Cupin_sf"/>
</dbReference>
<dbReference type="PANTHER" id="PTHR38599:SF1">
    <property type="entry name" value="CUPIN DOMAIN PROTEIN (AFU_ORTHOLOGUE AFUA_3G13620)"/>
    <property type="match status" value="1"/>
</dbReference>
<proteinExistence type="predicted"/>
<evidence type="ECO:0000259" key="3">
    <source>
        <dbReference type="Pfam" id="PF26641"/>
    </source>
</evidence>
<evidence type="ECO:0000256" key="1">
    <source>
        <dbReference type="SAM" id="SignalP"/>
    </source>
</evidence>
<evidence type="ECO:0000313" key="4">
    <source>
        <dbReference type="EMBL" id="OOQ90457.1"/>
    </source>
</evidence>
<feature type="domain" description="DUF8213" evidence="3">
    <location>
        <begin position="31"/>
        <end position="154"/>
    </location>
</feature>